<reference evidence="4 5" key="1">
    <citation type="submission" date="2019-02" db="EMBL/GenBank/DDBJ databases">
        <title>Deep-cultivation of Planctomycetes and their phenomic and genomic characterization uncovers novel biology.</title>
        <authorList>
            <person name="Wiegand S."/>
            <person name="Jogler M."/>
            <person name="Boedeker C."/>
            <person name="Pinto D."/>
            <person name="Vollmers J."/>
            <person name="Rivas-Marin E."/>
            <person name="Kohn T."/>
            <person name="Peeters S.H."/>
            <person name="Heuer A."/>
            <person name="Rast P."/>
            <person name="Oberbeckmann S."/>
            <person name="Bunk B."/>
            <person name="Jeske O."/>
            <person name="Meyerdierks A."/>
            <person name="Storesund J.E."/>
            <person name="Kallscheuer N."/>
            <person name="Luecker S."/>
            <person name="Lage O.M."/>
            <person name="Pohl T."/>
            <person name="Merkel B.J."/>
            <person name="Hornburger P."/>
            <person name="Mueller R.-W."/>
            <person name="Bruemmer F."/>
            <person name="Labrenz M."/>
            <person name="Spormann A.M."/>
            <person name="Op Den Camp H."/>
            <person name="Overmann J."/>
            <person name="Amann R."/>
            <person name="Jetten M.S.M."/>
            <person name="Mascher T."/>
            <person name="Medema M.H."/>
            <person name="Devos D.P."/>
            <person name="Kaster A.-K."/>
            <person name="Ovreas L."/>
            <person name="Rohde M."/>
            <person name="Galperin M.Y."/>
            <person name="Jogler C."/>
        </authorList>
    </citation>
    <scope>NUCLEOTIDE SEQUENCE [LARGE SCALE GENOMIC DNA]</scope>
    <source>
        <strain evidence="4 5">Pla100</strain>
    </source>
</reference>
<dbReference type="Proteomes" id="UP000316213">
    <property type="component" value="Unassembled WGS sequence"/>
</dbReference>
<organism evidence="4 5">
    <name type="scientific">Neorhodopirellula pilleata</name>
    <dbReference type="NCBI Taxonomy" id="2714738"/>
    <lineage>
        <taxon>Bacteria</taxon>
        <taxon>Pseudomonadati</taxon>
        <taxon>Planctomycetota</taxon>
        <taxon>Planctomycetia</taxon>
        <taxon>Pirellulales</taxon>
        <taxon>Pirellulaceae</taxon>
        <taxon>Neorhodopirellula</taxon>
    </lineage>
</organism>
<keyword evidence="2" id="KW-0812">Transmembrane</keyword>
<evidence type="ECO:0000313" key="5">
    <source>
        <dbReference type="Proteomes" id="UP000316213"/>
    </source>
</evidence>
<feature type="region of interest" description="Disordered" evidence="1">
    <location>
        <begin position="570"/>
        <end position="593"/>
    </location>
</feature>
<feature type="transmembrane region" description="Helical" evidence="2">
    <location>
        <begin position="12"/>
        <end position="34"/>
    </location>
</feature>
<feature type="transmembrane region" description="Helical" evidence="2">
    <location>
        <begin position="140"/>
        <end position="159"/>
    </location>
</feature>
<evidence type="ECO:0000256" key="2">
    <source>
        <dbReference type="SAM" id="Phobius"/>
    </source>
</evidence>
<proteinExistence type="predicted"/>
<dbReference type="InterPro" id="IPR021994">
    <property type="entry name" value="DUF3592"/>
</dbReference>
<feature type="transmembrane region" description="Helical" evidence="2">
    <location>
        <begin position="227"/>
        <end position="248"/>
    </location>
</feature>
<feature type="transmembrane region" description="Helical" evidence="2">
    <location>
        <begin position="194"/>
        <end position="215"/>
    </location>
</feature>
<keyword evidence="2" id="KW-1133">Transmembrane helix</keyword>
<evidence type="ECO:0000256" key="1">
    <source>
        <dbReference type="SAM" id="MobiDB-lite"/>
    </source>
</evidence>
<name>A0A5C6AX06_9BACT</name>
<evidence type="ECO:0000313" key="4">
    <source>
        <dbReference type="EMBL" id="TWU04047.1"/>
    </source>
</evidence>
<gene>
    <name evidence="4" type="ORF">Pla100_09830</name>
</gene>
<dbReference type="EMBL" id="SJPM01000001">
    <property type="protein sequence ID" value="TWU04047.1"/>
    <property type="molecule type" value="Genomic_DNA"/>
</dbReference>
<comment type="caution">
    <text evidence="4">The sequence shown here is derived from an EMBL/GenBank/DDBJ whole genome shotgun (WGS) entry which is preliminary data.</text>
</comment>
<keyword evidence="5" id="KW-1185">Reference proteome</keyword>
<dbReference type="Pfam" id="PF12158">
    <property type="entry name" value="DUF3592"/>
    <property type="match status" value="1"/>
</dbReference>
<keyword evidence="2" id="KW-0472">Membrane</keyword>
<protein>
    <recommendedName>
        <fullName evidence="3">DUF3592 domain-containing protein</fullName>
    </recommendedName>
</protein>
<dbReference type="OrthoDB" id="228317at2"/>
<feature type="transmembrane region" description="Helical" evidence="2">
    <location>
        <begin position="435"/>
        <end position="456"/>
    </location>
</feature>
<dbReference type="AlphaFoldDB" id="A0A5C6AX06"/>
<evidence type="ECO:0000259" key="3">
    <source>
        <dbReference type="Pfam" id="PF12158"/>
    </source>
</evidence>
<feature type="domain" description="DUF3592" evidence="3">
    <location>
        <begin position="46"/>
        <end position="136"/>
    </location>
</feature>
<sequence length="593" mass="65899">MCKEYTLSQSWRMLALIAFGTVAVGAFGILYWNVITCYRMSGWDEVPARLTSVNLSSRKNQKGSNSYRAEATYDYQYRGQAYSGDRVGIHTWGHDGFRGWQRNTATRLRKYQKQRQPCPCFVNPSNPAQSVLDREMRPSIMLLVTVFAGIFGGIGLSEVSRWRAVLRRDADPQNSASTSEQLSNEFCSAPIDSVWRWLPAFFFFALLAAPTAILLPSELRAGNAVAILLSIVPAITFLIVLICCWAVFRQLIEGTTIVKLASVPGVIGGHVSGVVCTKRDLSPGTVTVIKLRCDETKRKHDQAGHQRKSHSGTQAVMHWSDEQELAADLTPAGGDGSAIPFDFFVPDDLPETQPGKVQWVITARSNGRGPRFQSQCEIPVFITKDSGLSRENDESLVAALQGDLTPQQRLRSHGVRFDDKSDGSKRLRIRGQMSFVPMAVLAATMIATDVACFALFHRGASWLLVGVVGILGALLTWGFLHTLMWGCRIVVTEDSAQLRSGATLFCGSYNIRRADFCRLYVRMGTQIGNAQYYKVYLATDEHAIHVGKGILGKERAELYGEAIWHEVVGTDPPPVEQRSFSDEKRERARRRSH</sequence>
<feature type="transmembrane region" description="Helical" evidence="2">
    <location>
        <begin position="462"/>
        <end position="480"/>
    </location>
</feature>
<accession>A0A5C6AX06</accession>